<evidence type="ECO:0000313" key="1">
    <source>
        <dbReference type="EMBL" id="KAF2831097.1"/>
    </source>
</evidence>
<reference evidence="1" key="1">
    <citation type="journal article" date="2020" name="Stud. Mycol.">
        <title>101 Dothideomycetes genomes: a test case for predicting lifestyles and emergence of pathogens.</title>
        <authorList>
            <person name="Haridas S."/>
            <person name="Albert R."/>
            <person name="Binder M."/>
            <person name="Bloem J."/>
            <person name="Labutti K."/>
            <person name="Salamov A."/>
            <person name="Andreopoulos B."/>
            <person name="Baker S."/>
            <person name="Barry K."/>
            <person name="Bills G."/>
            <person name="Bluhm B."/>
            <person name="Cannon C."/>
            <person name="Castanera R."/>
            <person name="Culley D."/>
            <person name="Daum C."/>
            <person name="Ezra D."/>
            <person name="Gonzalez J."/>
            <person name="Henrissat B."/>
            <person name="Kuo A."/>
            <person name="Liang C."/>
            <person name="Lipzen A."/>
            <person name="Lutzoni F."/>
            <person name="Magnuson J."/>
            <person name="Mondo S."/>
            <person name="Nolan M."/>
            <person name="Ohm R."/>
            <person name="Pangilinan J."/>
            <person name="Park H.-J."/>
            <person name="Ramirez L."/>
            <person name="Alfaro M."/>
            <person name="Sun H."/>
            <person name="Tritt A."/>
            <person name="Yoshinaga Y."/>
            <person name="Zwiers L.-H."/>
            <person name="Turgeon B."/>
            <person name="Goodwin S."/>
            <person name="Spatafora J."/>
            <person name="Crous P."/>
            <person name="Grigoriev I."/>
        </authorList>
    </citation>
    <scope>NUCLEOTIDE SEQUENCE</scope>
    <source>
        <strain evidence="1">CBS 113818</strain>
    </source>
</reference>
<protein>
    <submittedName>
        <fullName evidence="1">Uncharacterized protein</fullName>
    </submittedName>
</protein>
<keyword evidence="2" id="KW-1185">Reference proteome</keyword>
<organism evidence="1 2">
    <name type="scientific">Ophiobolus disseminans</name>
    <dbReference type="NCBI Taxonomy" id="1469910"/>
    <lineage>
        <taxon>Eukaryota</taxon>
        <taxon>Fungi</taxon>
        <taxon>Dikarya</taxon>
        <taxon>Ascomycota</taxon>
        <taxon>Pezizomycotina</taxon>
        <taxon>Dothideomycetes</taxon>
        <taxon>Pleosporomycetidae</taxon>
        <taxon>Pleosporales</taxon>
        <taxon>Pleosporineae</taxon>
        <taxon>Phaeosphaeriaceae</taxon>
        <taxon>Ophiobolus</taxon>
    </lineage>
</organism>
<name>A0A6A7AEL0_9PLEO</name>
<dbReference type="OrthoDB" id="5356769at2759"/>
<evidence type="ECO:0000313" key="2">
    <source>
        <dbReference type="Proteomes" id="UP000799424"/>
    </source>
</evidence>
<gene>
    <name evidence="1" type="ORF">CC86DRAFT_134804</name>
</gene>
<dbReference type="EMBL" id="MU006218">
    <property type="protein sequence ID" value="KAF2831097.1"/>
    <property type="molecule type" value="Genomic_DNA"/>
</dbReference>
<accession>A0A6A7AEL0</accession>
<dbReference type="Proteomes" id="UP000799424">
    <property type="component" value="Unassembled WGS sequence"/>
</dbReference>
<dbReference type="AlphaFoldDB" id="A0A6A7AEL0"/>
<proteinExistence type="predicted"/>
<sequence length="282" mass="31350">MNYYRCSTEDLQLEAQRRGYASFGTRDQLGEALNRDDNDRGTGATTIKTERLGLFVPRELNMLHTAEFGETTPAMLLANERIVYWSMNSLFPTLQLFFESGRSCTIDGGRLPDAVVGLDPQLRFRLTDCTFEENGRMTRSMTPDKFAHSDRGILIKEAVVAQRTSVAMIPVKTEDDASMRSPPGMVLAQELHTVIGLKLEGMDKIGYIWAKSRIQSGCDNQTWGDVRIAGLRDDAPSPLLALPIYAIKPGGEVSLVAKESQIRSTPLVRGRRRISKPEPGGR</sequence>